<reference evidence="4 5" key="1">
    <citation type="submission" date="2020-11" db="EMBL/GenBank/DDBJ databases">
        <title>Fusibacter basophilias sp. nov.</title>
        <authorList>
            <person name="Qiu D."/>
        </authorList>
    </citation>
    <scope>NUCLEOTIDE SEQUENCE [LARGE SCALE GENOMIC DNA]</scope>
    <source>
        <strain evidence="4 5">Q10-2</strain>
    </source>
</reference>
<dbReference type="SUPFAM" id="SSF51445">
    <property type="entry name" value="(Trans)glycosidases"/>
    <property type="match status" value="1"/>
</dbReference>
<sequence length="148" mass="17428">MNYWYEDACFYHFFTFGVCNAPFKNDYDSIQYRMHEIEKWIPHLTELQCNAVLFSPVFQSSSHGYDTTDYYQIDSRIGDNESFRHLVKKLHENGFHVVLDGVFNHCGRDFFAFKDLQAHGRGSKYCNWFAGVNFEKPSPLGDAFDYDT</sequence>
<name>A0ABR9ZNW1_9FIRM</name>
<comment type="caution">
    <text evidence="4">The sequence shown here is derived from an EMBL/GenBank/DDBJ whole genome shotgun (WGS) entry which is preliminary data.</text>
</comment>
<evidence type="ECO:0000256" key="2">
    <source>
        <dbReference type="ARBA" id="ARBA00023295"/>
    </source>
</evidence>
<dbReference type="EMBL" id="JADKNH010000002">
    <property type="protein sequence ID" value="MBF4692147.1"/>
    <property type="molecule type" value="Genomic_DNA"/>
</dbReference>
<dbReference type="Proteomes" id="UP000614200">
    <property type="component" value="Unassembled WGS sequence"/>
</dbReference>
<dbReference type="PANTHER" id="PTHR10357">
    <property type="entry name" value="ALPHA-AMYLASE FAMILY MEMBER"/>
    <property type="match status" value="1"/>
</dbReference>
<evidence type="ECO:0000313" key="4">
    <source>
        <dbReference type="EMBL" id="MBF4692147.1"/>
    </source>
</evidence>
<organism evidence="4 5">
    <name type="scientific">Fusibacter ferrireducens</name>
    <dbReference type="NCBI Taxonomy" id="2785058"/>
    <lineage>
        <taxon>Bacteria</taxon>
        <taxon>Bacillati</taxon>
        <taxon>Bacillota</taxon>
        <taxon>Clostridia</taxon>
        <taxon>Eubacteriales</taxon>
        <taxon>Eubacteriales Family XII. Incertae Sedis</taxon>
        <taxon>Fusibacter</taxon>
    </lineage>
</organism>
<keyword evidence="5" id="KW-1185">Reference proteome</keyword>
<proteinExistence type="predicted"/>
<feature type="domain" description="Glycosyl hydrolase family 13 catalytic" evidence="3">
    <location>
        <begin position="37"/>
        <end position="146"/>
    </location>
</feature>
<accession>A0ABR9ZNW1</accession>
<dbReference type="InterPro" id="IPR017853">
    <property type="entry name" value="GH"/>
</dbReference>
<evidence type="ECO:0000259" key="3">
    <source>
        <dbReference type="Pfam" id="PF00128"/>
    </source>
</evidence>
<dbReference type="Gene3D" id="3.20.20.80">
    <property type="entry name" value="Glycosidases"/>
    <property type="match status" value="1"/>
</dbReference>
<dbReference type="PANTHER" id="PTHR10357:SF210">
    <property type="entry name" value="MALTODEXTRIN GLUCOSIDASE"/>
    <property type="match status" value="1"/>
</dbReference>
<keyword evidence="1" id="KW-0378">Hydrolase</keyword>
<keyword evidence="2" id="KW-0326">Glycosidase</keyword>
<evidence type="ECO:0000256" key="1">
    <source>
        <dbReference type="ARBA" id="ARBA00022801"/>
    </source>
</evidence>
<dbReference type="Pfam" id="PF00128">
    <property type="entry name" value="Alpha-amylase"/>
    <property type="match status" value="1"/>
</dbReference>
<evidence type="ECO:0000313" key="5">
    <source>
        <dbReference type="Proteomes" id="UP000614200"/>
    </source>
</evidence>
<dbReference type="InterPro" id="IPR006047">
    <property type="entry name" value="GH13_cat_dom"/>
</dbReference>
<protein>
    <recommendedName>
        <fullName evidence="3">Glycosyl hydrolase family 13 catalytic domain-containing protein</fullName>
    </recommendedName>
</protein>
<gene>
    <name evidence="4" type="ORF">ISU02_03410</name>
</gene>